<evidence type="ECO:0000313" key="3">
    <source>
        <dbReference type="Proteomes" id="UP000503278"/>
    </source>
</evidence>
<dbReference type="RefSeq" id="WP_169606124.1">
    <property type="nucleotide sequence ID" value="NZ_CP051682.1"/>
</dbReference>
<keyword evidence="1" id="KW-0732">Signal</keyword>
<sequence length="174" mass="19338">MKKLFLFISTFGLITIAAAQNPTFNNPHIAVSIGPELNIPQHSGYTIGYGATGKLEAHLIKAFSLSLTGGYTQMHYRRAYAEAFATPSNDHYIPLKAGIKYYPDTKVYFEGEAGAVLDNNAGQKNLATYSLGTGFIIPFQPESHQAVDVGLRYESWSRNRLQQFAIRVAYRLAW</sequence>
<evidence type="ECO:0000256" key="1">
    <source>
        <dbReference type="SAM" id="SignalP"/>
    </source>
</evidence>
<keyword evidence="3" id="KW-1185">Reference proteome</keyword>
<evidence type="ECO:0000313" key="2">
    <source>
        <dbReference type="EMBL" id="QJD95107.1"/>
    </source>
</evidence>
<organism evidence="2 3">
    <name type="scientific">Mucilaginibacter robiniae</name>
    <dbReference type="NCBI Taxonomy" id="2728022"/>
    <lineage>
        <taxon>Bacteria</taxon>
        <taxon>Pseudomonadati</taxon>
        <taxon>Bacteroidota</taxon>
        <taxon>Sphingobacteriia</taxon>
        <taxon>Sphingobacteriales</taxon>
        <taxon>Sphingobacteriaceae</taxon>
        <taxon>Mucilaginibacter</taxon>
    </lineage>
</organism>
<proteinExistence type="predicted"/>
<gene>
    <name evidence="2" type="ORF">HH214_04050</name>
</gene>
<feature type="chain" id="PRO_5029736242" description="Outer membrane protein beta-barrel domain-containing protein" evidence="1">
    <location>
        <begin position="20"/>
        <end position="174"/>
    </location>
</feature>
<dbReference type="KEGG" id="mrob:HH214_04050"/>
<protein>
    <recommendedName>
        <fullName evidence="4">Outer membrane protein beta-barrel domain-containing protein</fullName>
    </recommendedName>
</protein>
<feature type="signal peptide" evidence="1">
    <location>
        <begin position="1"/>
        <end position="19"/>
    </location>
</feature>
<dbReference type="AlphaFoldDB" id="A0A7L5DYC4"/>
<evidence type="ECO:0008006" key="4">
    <source>
        <dbReference type="Google" id="ProtNLM"/>
    </source>
</evidence>
<dbReference type="EMBL" id="CP051682">
    <property type="protein sequence ID" value="QJD95107.1"/>
    <property type="molecule type" value="Genomic_DNA"/>
</dbReference>
<reference evidence="2 3" key="1">
    <citation type="submission" date="2020-04" db="EMBL/GenBank/DDBJ databases">
        <title>Genome sequencing of novel species.</title>
        <authorList>
            <person name="Heo J."/>
            <person name="Kim S.-J."/>
            <person name="Kim J.-S."/>
            <person name="Hong S.-B."/>
            <person name="Kwon S.-W."/>
        </authorList>
    </citation>
    <scope>NUCLEOTIDE SEQUENCE [LARGE SCALE GENOMIC DNA]</scope>
    <source>
        <strain evidence="2 3">F39-2</strain>
    </source>
</reference>
<dbReference type="Proteomes" id="UP000503278">
    <property type="component" value="Chromosome"/>
</dbReference>
<name>A0A7L5DYC4_9SPHI</name>
<accession>A0A7L5DYC4</accession>